<dbReference type="Pfam" id="PF10282">
    <property type="entry name" value="Lactonase"/>
    <property type="match status" value="1"/>
</dbReference>
<organism evidence="2 3">
    <name type="scientific">Microbacterium dauci</name>
    <dbReference type="NCBI Taxonomy" id="3048008"/>
    <lineage>
        <taxon>Bacteria</taxon>
        <taxon>Bacillati</taxon>
        <taxon>Actinomycetota</taxon>
        <taxon>Actinomycetes</taxon>
        <taxon>Micrococcales</taxon>
        <taxon>Microbacteriaceae</taxon>
        <taxon>Microbacterium</taxon>
    </lineage>
</organism>
<gene>
    <name evidence="2" type="ORF">QNI14_06085</name>
</gene>
<sequence length="373" mass="38505">MRYLLGGYSADAGGSAPGIGLLTAGSADSPLASGPLGFGGDVAAAVSPSWLAWHPSLEVVYAALETRGAVQAYRRTGDTSFAPLGQPVRVGDGPCHVLALSQALVVSNYGDGRVVRVALDAEGRPGAAKVWTDAAPSADDEPVLDLASAARALREAAGDEYAHLIPDVPEPDAAVAEATGPVSRAHHATALPGGLIATTDLGLDLVRIWRAGREWQRVQLPAGSGPRHAVWHPSGHLYVVTETSNEIFALAPDATDVWRLVTGVALGGLPTDAAAELALSHDREVLYAALRGSDTIAAVRIRGGGETLAAVALAEAGVTWPRHHLVARDTLLVAGQQSDEVASLSLDLRTGAPGKVRHRTIAPSPTMILPFPT</sequence>
<dbReference type="Proteomes" id="UP001321481">
    <property type="component" value="Unassembled WGS sequence"/>
</dbReference>
<comment type="similarity">
    <text evidence="1">Belongs to the cycloisomerase 2 family.</text>
</comment>
<dbReference type="RefSeq" id="WP_283715556.1">
    <property type="nucleotide sequence ID" value="NZ_JASJND010000004.1"/>
</dbReference>
<evidence type="ECO:0000313" key="3">
    <source>
        <dbReference type="Proteomes" id="UP001321481"/>
    </source>
</evidence>
<keyword evidence="3" id="KW-1185">Reference proteome</keyword>
<dbReference type="SUPFAM" id="SSF51004">
    <property type="entry name" value="C-terminal (heme d1) domain of cytochrome cd1-nitrite reductase"/>
    <property type="match status" value="1"/>
</dbReference>
<dbReference type="InterPro" id="IPR019405">
    <property type="entry name" value="Lactonase_7-beta_prop"/>
</dbReference>
<reference evidence="2 3" key="1">
    <citation type="submission" date="2023-05" db="EMBL/GenBank/DDBJ databases">
        <title>Microbacterium dauci sp.nov., Isolated from Carrot Rhizosphere Soil.</title>
        <authorList>
            <person name="Xiao Z."/>
            <person name="Zheng J."/>
        </authorList>
    </citation>
    <scope>NUCLEOTIDE SEQUENCE [LARGE SCALE GENOMIC DNA]</scope>
    <source>
        <strain evidence="2 3">LX3-4</strain>
    </source>
</reference>
<dbReference type="Gene3D" id="2.130.10.10">
    <property type="entry name" value="YVTN repeat-like/Quinoprotein amine dehydrogenase"/>
    <property type="match status" value="1"/>
</dbReference>
<dbReference type="InterPro" id="IPR050282">
    <property type="entry name" value="Cycloisomerase_2"/>
</dbReference>
<dbReference type="EMBL" id="JASJND010000004">
    <property type="protein sequence ID" value="MDJ1114017.1"/>
    <property type="molecule type" value="Genomic_DNA"/>
</dbReference>
<evidence type="ECO:0000313" key="2">
    <source>
        <dbReference type="EMBL" id="MDJ1114017.1"/>
    </source>
</evidence>
<protein>
    <submittedName>
        <fullName evidence="2">Beta-propeller fold lactonase family protein</fullName>
    </submittedName>
</protein>
<accession>A0ABT6ZEG7</accession>
<dbReference type="PANTHER" id="PTHR30344">
    <property type="entry name" value="6-PHOSPHOGLUCONOLACTONASE-RELATED"/>
    <property type="match status" value="1"/>
</dbReference>
<comment type="caution">
    <text evidence="2">The sequence shown here is derived from an EMBL/GenBank/DDBJ whole genome shotgun (WGS) entry which is preliminary data.</text>
</comment>
<dbReference type="InterPro" id="IPR015943">
    <property type="entry name" value="WD40/YVTN_repeat-like_dom_sf"/>
</dbReference>
<name>A0ABT6ZEG7_9MICO</name>
<evidence type="ECO:0000256" key="1">
    <source>
        <dbReference type="ARBA" id="ARBA00005564"/>
    </source>
</evidence>
<dbReference type="PANTHER" id="PTHR30344:SF1">
    <property type="entry name" value="6-PHOSPHOGLUCONOLACTONASE"/>
    <property type="match status" value="1"/>
</dbReference>
<dbReference type="InterPro" id="IPR011048">
    <property type="entry name" value="Haem_d1_sf"/>
</dbReference>
<proteinExistence type="inferred from homology"/>